<proteinExistence type="predicted"/>
<name>A0A7E5WD06_TRINI</name>
<dbReference type="Proteomes" id="UP000322000">
    <property type="component" value="Chromosome 15"/>
</dbReference>
<evidence type="ECO:0000313" key="3">
    <source>
        <dbReference type="Proteomes" id="UP000322000"/>
    </source>
</evidence>
<evidence type="ECO:0000256" key="1">
    <source>
        <dbReference type="SAM" id="MobiDB-lite"/>
    </source>
</evidence>
<feature type="region of interest" description="Disordered" evidence="1">
    <location>
        <begin position="128"/>
        <end position="186"/>
    </location>
</feature>
<dbReference type="OrthoDB" id="7369567at2759"/>
<reference evidence="4" key="1">
    <citation type="submission" date="2025-08" db="UniProtKB">
        <authorList>
            <consortium name="RefSeq"/>
        </authorList>
    </citation>
    <scope>IDENTIFICATION</scope>
</reference>
<feature type="compositionally biased region" description="Polar residues" evidence="1">
    <location>
        <begin position="497"/>
        <end position="515"/>
    </location>
</feature>
<dbReference type="RefSeq" id="XP_026738312.1">
    <property type="nucleotide sequence ID" value="XM_026882511.1"/>
</dbReference>
<dbReference type="AlphaFoldDB" id="A0A7E5WD06"/>
<keyword evidence="2" id="KW-0732">Signal</keyword>
<feature type="region of interest" description="Disordered" evidence="1">
    <location>
        <begin position="488"/>
        <end position="521"/>
    </location>
</feature>
<dbReference type="KEGG" id="tnl:113501378"/>
<feature type="compositionally biased region" description="Low complexity" evidence="1">
    <location>
        <begin position="128"/>
        <end position="153"/>
    </location>
</feature>
<dbReference type="GeneID" id="113501378"/>
<accession>A0A7E5WD06</accession>
<sequence length="630" mass="70506">MTRLALATLRLLAGAALLALALAEEYCNTATIGPRTGKAVTREPRKIVPDVLTFEISEPDGCPDSNPTGLIVTACDEDLGPQVYLLDTARGLVIRESSLQQTAHVYVTLYCPYDFESAETSIKISESQTLTPRLTPSSPQSQLQLTSPSSSLPPLQPWVDPASGSSTSTESSQVISDSPQAESLPPIQMESRFSSVPKSASNAKFEFLSSLPVSLPSRWKENESHPSAWMKPANYPSLVKRLSGSLPEAPIMLANRTPSWLKRPMKGPSSPWLKLRSSLGAPKRRSLSISRPHTLSRFYENDYPWSDYEDDTMSLHWLDEHAGDDGWWPDAANNGLHRPKNLPSHRWKQDESPESSLPERTSALPIRHPPNYPSPTHKEDPPLLSEWKDKPSPLIPISKIPGSKLPKLLLLLQEPDHTDHPVSRQKCTSAHSVEDTEPWWPNYPQTDDGIPWQPEYPSDYSADDGDTWPMGRHTHEDTWARHVPIHNDQEEHFNHPQFHQNNPIKQKQTSSNPPSDQLGCAQCPPDNYMDYGNQLKVRISPKEMHPPEQHSFKGPAMFTERPILSSTVRNSVKWKKSKPVPSRPVAPSRPPAQSHSFEPDPPTSASPWGFLSRLLLSHPTFRESTHVIRI</sequence>
<dbReference type="InParanoid" id="A0A7E5WD06"/>
<gene>
    <name evidence="4" type="primary">LOC113501378</name>
</gene>
<evidence type="ECO:0000313" key="4">
    <source>
        <dbReference type="RefSeq" id="XP_026738312.1"/>
    </source>
</evidence>
<feature type="region of interest" description="Disordered" evidence="1">
    <location>
        <begin position="438"/>
        <end position="473"/>
    </location>
</feature>
<feature type="region of interest" description="Disordered" evidence="1">
    <location>
        <begin position="544"/>
        <end position="604"/>
    </location>
</feature>
<protein>
    <submittedName>
        <fullName evidence="4">Uncharacterized protein LOC113501378</fullName>
    </submittedName>
</protein>
<keyword evidence="3" id="KW-1185">Reference proteome</keyword>
<organism evidence="3 4">
    <name type="scientific">Trichoplusia ni</name>
    <name type="common">Cabbage looper</name>
    <dbReference type="NCBI Taxonomy" id="7111"/>
    <lineage>
        <taxon>Eukaryota</taxon>
        <taxon>Metazoa</taxon>
        <taxon>Ecdysozoa</taxon>
        <taxon>Arthropoda</taxon>
        <taxon>Hexapoda</taxon>
        <taxon>Insecta</taxon>
        <taxon>Pterygota</taxon>
        <taxon>Neoptera</taxon>
        <taxon>Endopterygota</taxon>
        <taxon>Lepidoptera</taxon>
        <taxon>Glossata</taxon>
        <taxon>Ditrysia</taxon>
        <taxon>Noctuoidea</taxon>
        <taxon>Noctuidae</taxon>
        <taxon>Plusiinae</taxon>
        <taxon>Trichoplusia</taxon>
    </lineage>
</organism>
<feature type="region of interest" description="Disordered" evidence="1">
    <location>
        <begin position="339"/>
        <end position="383"/>
    </location>
</feature>
<feature type="compositionally biased region" description="Pro residues" evidence="1">
    <location>
        <begin position="581"/>
        <end position="590"/>
    </location>
</feature>
<evidence type="ECO:0000256" key="2">
    <source>
        <dbReference type="SAM" id="SignalP"/>
    </source>
</evidence>
<feature type="signal peptide" evidence="2">
    <location>
        <begin position="1"/>
        <end position="23"/>
    </location>
</feature>
<feature type="compositionally biased region" description="Low complexity" evidence="1">
    <location>
        <begin position="163"/>
        <end position="178"/>
    </location>
</feature>
<feature type="chain" id="PRO_5028921236" evidence="2">
    <location>
        <begin position="24"/>
        <end position="630"/>
    </location>
</feature>